<reference evidence="1 2" key="1">
    <citation type="submission" date="2018-09" db="EMBL/GenBank/DDBJ databases">
        <title>Murine metabolic-syndrome-specific gut microbial biobank.</title>
        <authorList>
            <person name="Liu C."/>
        </authorList>
    </citation>
    <scope>NUCLEOTIDE SEQUENCE [LARGE SCALE GENOMIC DNA]</scope>
    <source>
        <strain evidence="1 2">0.1xD8-82</strain>
    </source>
</reference>
<evidence type="ECO:0008006" key="3">
    <source>
        <dbReference type="Google" id="ProtNLM"/>
    </source>
</evidence>
<gene>
    <name evidence="1" type="ORF">D7V94_04140</name>
</gene>
<dbReference type="Proteomes" id="UP000280696">
    <property type="component" value="Unassembled WGS sequence"/>
</dbReference>
<dbReference type="RefSeq" id="WP_120467073.1">
    <property type="nucleotide sequence ID" value="NZ_RAYQ01000003.1"/>
</dbReference>
<keyword evidence="2" id="KW-1185">Reference proteome</keyword>
<dbReference type="InterPro" id="IPR011009">
    <property type="entry name" value="Kinase-like_dom_sf"/>
</dbReference>
<comment type="caution">
    <text evidence="1">The sequence shown here is derived from an EMBL/GenBank/DDBJ whole genome shotgun (WGS) entry which is preliminary data.</text>
</comment>
<proteinExistence type="predicted"/>
<evidence type="ECO:0000313" key="2">
    <source>
        <dbReference type="Proteomes" id="UP000280696"/>
    </source>
</evidence>
<accession>A0A3A9AP54</accession>
<name>A0A3A9AP54_9FIRM</name>
<protein>
    <recommendedName>
        <fullName evidence="3">Aminoglycoside phosphotransferase domain-containing protein</fullName>
    </recommendedName>
</protein>
<dbReference type="EMBL" id="RAYQ01000003">
    <property type="protein sequence ID" value="RKI93177.1"/>
    <property type="molecule type" value="Genomic_DNA"/>
</dbReference>
<dbReference type="AlphaFoldDB" id="A0A3A9AP54"/>
<dbReference type="OrthoDB" id="1645186at2"/>
<evidence type="ECO:0000313" key="1">
    <source>
        <dbReference type="EMBL" id="RKI93177.1"/>
    </source>
</evidence>
<dbReference type="Gene3D" id="1.10.510.10">
    <property type="entry name" value="Transferase(Phosphotransferase) domain 1"/>
    <property type="match status" value="1"/>
</dbReference>
<dbReference type="Gene3D" id="1.20.58.840">
    <property type="match status" value="1"/>
</dbReference>
<sequence length="246" mass="28924">MKFSTARIPQIIKTQNGKIYCSFHESIVAVFEYLPGDNHEDYLVERLFGHLVQIYLLSPVEAALEKETFDTDVIDTFRKLRDETEMPVEAAKALNVSEPFISKYAERLKLFSDVCSTSFENFYITHGDAGGNCILDENRFYIIDWDTVKYAPVERDAWFFMCDGQHIDKINDVLSQHNVAYRLKWERLCYYCYYSFFYYLTEHMKTILGTDNPNQKQLMVKKLNEYLTDCWIYKQLGRADAVSMLS</sequence>
<dbReference type="SUPFAM" id="SSF56112">
    <property type="entry name" value="Protein kinase-like (PK-like)"/>
    <property type="match status" value="1"/>
</dbReference>
<organism evidence="1 2">
    <name type="scientific">Parablautia intestinalis</name>
    <dbReference type="NCBI Taxonomy" id="2320100"/>
    <lineage>
        <taxon>Bacteria</taxon>
        <taxon>Bacillati</taxon>
        <taxon>Bacillota</taxon>
        <taxon>Clostridia</taxon>
        <taxon>Lachnospirales</taxon>
        <taxon>Lachnospiraceae</taxon>
        <taxon>Parablautia</taxon>
    </lineage>
</organism>